<protein>
    <submittedName>
        <fullName evidence="1">Uncharacterized protein</fullName>
    </submittedName>
</protein>
<sequence length="104" mass="11945">MQPPPAMLAPLKKFWLTGRPWAESDLFSLRPLKAILLVYSLLPGVLLLQLPGTRFPLNIWEMMEIFQSHLSILSRRIKCTGKGKFLSSQEKQSALENEFFRLTS</sequence>
<evidence type="ECO:0000313" key="1">
    <source>
        <dbReference type="EMBL" id="KAE8037204.1"/>
    </source>
</evidence>
<dbReference type="EMBL" id="CM017324">
    <property type="protein sequence ID" value="KAE8037204.1"/>
    <property type="molecule type" value="Genomic_DNA"/>
</dbReference>
<organism evidence="1 2">
    <name type="scientific">Carpinus fangiana</name>
    <dbReference type="NCBI Taxonomy" id="176857"/>
    <lineage>
        <taxon>Eukaryota</taxon>
        <taxon>Viridiplantae</taxon>
        <taxon>Streptophyta</taxon>
        <taxon>Embryophyta</taxon>
        <taxon>Tracheophyta</taxon>
        <taxon>Spermatophyta</taxon>
        <taxon>Magnoliopsida</taxon>
        <taxon>eudicotyledons</taxon>
        <taxon>Gunneridae</taxon>
        <taxon>Pentapetalae</taxon>
        <taxon>rosids</taxon>
        <taxon>fabids</taxon>
        <taxon>Fagales</taxon>
        <taxon>Betulaceae</taxon>
        <taxon>Carpinus</taxon>
    </lineage>
</organism>
<keyword evidence="2" id="KW-1185">Reference proteome</keyword>
<evidence type="ECO:0000313" key="2">
    <source>
        <dbReference type="Proteomes" id="UP000327013"/>
    </source>
</evidence>
<proteinExistence type="predicted"/>
<gene>
    <name evidence="1" type="ORF">FH972_009813</name>
</gene>
<accession>A0A660KN19</accession>
<name>A0A660KN19_9ROSI</name>
<dbReference type="Proteomes" id="UP000327013">
    <property type="component" value="Chromosome 4"/>
</dbReference>
<reference evidence="1 2" key="1">
    <citation type="submission" date="2019-06" db="EMBL/GenBank/DDBJ databases">
        <title>A chromosomal-level reference genome of Carpinus fangiana (Coryloideae, Betulaceae).</title>
        <authorList>
            <person name="Yang X."/>
            <person name="Wang Z."/>
            <person name="Zhang L."/>
            <person name="Hao G."/>
            <person name="Liu J."/>
            <person name="Yang Y."/>
        </authorList>
    </citation>
    <scope>NUCLEOTIDE SEQUENCE [LARGE SCALE GENOMIC DNA]</scope>
    <source>
        <strain evidence="1">Cfa_2016G</strain>
        <tissue evidence="1">Leaf</tissue>
    </source>
</reference>
<dbReference type="AlphaFoldDB" id="A0A660KN19"/>